<dbReference type="KEGG" id="llu:AKJ09_03690"/>
<name>A0A0K1PUH8_9BACT</name>
<dbReference type="AlphaFoldDB" id="A0A0K1PUH8"/>
<dbReference type="EMBL" id="CP012333">
    <property type="protein sequence ID" value="AKU97026.1"/>
    <property type="molecule type" value="Genomic_DNA"/>
</dbReference>
<proteinExistence type="predicted"/>
<reference evidence="1 2" key="1">
    <citation type="submission" date="2015-08" db="EMBL/GenBank/DDBJ databases">
        <authorList>
            <person name="Babu N.S."/>
            <person name="Beckwith C.J."/>
            <person name="Beseler K.G."/>
            <person name="Brison A."/>
            <person name="Carone J.V."/>
            <person name="Caskin T.P."/>
            <person name="Diamond M."/>
            <person name="Durham M.E."/>
            <person name="Foxe J.M."/>
            <person name="Go M."/>
            <person name="Henderson B.A."/>
            <person name="Jones I.B."/>
            <person name="McGettigan J.A."/>
            <person name="Micheletti S.J."/>
            <person name="Nasrallah M.E."/>
            <person name="Ortiz D."/>
            <person name="Piller C.R."/>
            <person name="Privatt S.R."/>
            <person name="Schneider S.L."/>
            <person name="Sharp S."/>
            <person name="Smith T.C."/>
            <person name="Stanton J.D."/>
            <person name="Ullery H.E."/>
            <person name="Wilson R.J."/>
            <person name="Serrano M.G."/>
            <person name="Buck G."/>
            <person name="Lee V."/>
            <person name="Wang Y."/>
            <person name="Carvalho R."/>
            <person name="Voegtly L."/>
            <person name="Shi R."/>
            <person name="Duckworth R."/>
            <person name="Johnson A."/>
            <person name="Loviza R."/>
            <person name="Walstead R."/>
            <person name="Shah Z."/>
            <person name="Kiflezghi M."/>
            <person name="Wade K."/>
            <person name="Ball S.L."/>
            <person name="Bradley K.W."/>
            <person name="Asai D.J."/>
            <person name="Bowman C.A."/>
            <person name="Russell D.A."/>
            <person name="Pope W.H."/>
            <person name="Jacobs-Sera D."/>
            <person name="Hendrix R.W."/>
            <person name="Hatfull G.F."/>
        </authorList>
    </citation>
    <scope>NUCLEOTIDE SEQUENCE [LARGE SCALE GENOMIC DNA]</scope>
    <source>
        <strain evidence="1 2">DSM 27648</strain>
    </source>
</reference>
<keyword evidence="2" id="KW-1185">Reference proteome</keyword>
<evidence type="ECO:0000313" key="2">
    <source>
        <dbReference type="Proteomes" id="UP000064967"/>
    </source>
</evidence>
<dbReference type="Proteomes" id="UP000064967">
    <property type="component" value="Chromosome"/>
</dbReference>
<organism evidence="1 2">
    <name type="scientific">Labilithrix luteola</name>
    <dbReference type="NCBI Taxonomy" id="1391654"/>
    <lineage>
        <taxon>Bacteria</taxon>
        <taxon>Pseudomonadati</taxon>
        <taxon>Myxococcota</taxon>
        <taxon>Polyangia</taxon>
        <taxon>Polyangiales</taxon>
        <taxon>Labilitrichaceae</taxon>
        <taxon>Labilithrix</taxon>
    </lineage>
</organism>
<gene>
    <name evidence="1" type="ORF">AKJ09_03690</name>
</gene>
<dbReference type="PATRIC" id="fig|1391654.3.peg.3740"/>
<accession>A0A0K1PUH8</accession>
<dbReference type="STRING" id="1391654.AKJ09_03690"/>
<evidence type="ECO:0000313" key="1">
    <source>
        <dbReference type="EMBL" id="AKU97026.1"/>
    </source>
</evidence>
<protein>
    <submittedName>
        <fullName evidence="1">Uncharacterized protein</fullName>
    </submittedName>
</protein>
<sequence length="342" mass="37679">MLQQTTKQPLQQQGNMSGEFFAIDRKEWARACGVGLNEAVAYLVLARFSGPNNATTSASTNAVETYTGIARSRAKKAIASLVTTGLLKQTKTGSRPAYRFEHKLGEDSIFLPNAIVTGAASETPPVEVLRQSQDALLLRLFVELYFVQNLVEDGGISRKVVYQKYERHNVGQRGEHDVFGFERSGTYVFHGTPSAAPHTSKDATGKIDVGPFFKRIDTLASHRLIEWVPIIHESDEPTGEAVFPCGTGRSDSLEDRIGRAAYAAGASMLSAPQLEWAREKNLILVPVRRHRSKTALIGIARLHYRPKTSVTSAWYANAQESGERWLQVFESIRASEATRATG</sequence>